<dbReference type="InterPro" id="IPR003838">
    <property type="entry name" value="ABC3_permease_C"/>
</dbReference>
<comment type="subcellular location">
    <subcellularLocation>
        <location evidence="1">Cell membrane</location>
        <topology evidence="1">Multi-pass membrane protein</topology>
    </subcellularLocation>
</comment>
<organism evidence="10 11">
    <name type="scientific">Candidatus Caccoplasma merdipullorum</name>
    <dbReference type="NCBI Taxonomy" id="2840718"/>
    <lineage>
        <taxon>Bacteria</taxon>
        <taxon>Pseudomonadati</taxon>
        <taxon>Bacteroidota</taxon>
        <taxon>Bacteroidia</taxon>
        <taxon>Bacteroidales</taxon>
        <taxon>Bacteroidaceae</taxon>
        <taxon>Bacteroidaceae incertae sedis</taxon>
        <taxon>Candidatus Caccoplasma</taxon>
    </lineage>
</organism>
<dbReference type="InterPro" id="IPR025857">
    <property type="entry name" value="MacB_PCD"/>
</dbReference>
<reference evidence="10" key="1">
    <citation type="submission" date="2020-10" db="EMBL/GenBank/DDBJ databases">
        <authorList>
            <person name="Gilroy R."/>
        </authorList>
    </citation>
    <scope>NUCLEOTIDE SEQUENCE</scope>
    <source>
        <strain evidence="10">G3-4614</strain>
    </source>
</reference>
<evidence type="ECO:0000259" key="9">
    <source>
        <dbReference type="Pfam" id="PF12704"/>
    </source>
</evidence>
<evidence type="ECO:0000256" key="2">
    <source>
        <dbReference type="ARBA" id="ARBA00005236"/>
    </source>
</evidence>
<evidence type="ECO:0000256" key="6">
    <source>
        <dbReference type="ARBA" id="ARBA00023136"/>
    </source>
</evidence>
<sequence length="415" mass="46069">MKFELFIARNIYFGGDSAAKRLSPAVKIATAGVALGLAVMLLSVAIVIGFKNEVSDKVIGFGSHVTVSGMNEESYLTSVPVSVDSAVCRALSADTQVKNIERVIETPAVFKTDTDFAGVVIKGVGSEYDTAFFSNSLVEGRLPDVSGESPTNEVVVSNLIADQLRLNVGSSIYCYFINVENVKARKFKICGIYKTNFTDYDRLYVVGDIRVLQRVNGWNDDQYTSLEINLANRDYVEPFTEGLFFSLLGQHDKYGVVYYVSSAYDKNPQLFEWLNLLDMNVWIIIVLMSVVAGFTIISGILIIILERTSMIGTLKALGASNGVIRKIFLFLSSFLIIKGLIWGNIIGLVLCGLQYWFKIVKLDPSVYYISAVPIEMDWRIFILLNIGTLLLFVAMVIAPTYIISRIKPATTMRFE</sequence>
<dbReference type="PANTHER" id="PTHR30489:SF0">
    <property type="entry name" value="LIPOPROTEIN-RELEASING SYSTEM TRANSMEMBRANE PROTEIN LOLE"/>
    <property type="match status" value="1"/>
</dbReference>
<feature type="transmembrane region" description="Helical" evidence="7">
    <location>
        <begin position="380"/>
        <end position="403"/>
    </location>
</feature>
<evidence type="ECO:0000256" key="4">
    <source>
        <dbReference type="ARBA" id="ARBA00022692"/>
    </source>
</evidence>
<dbReference type="Proteomes" id="UP000823636">
    <property type="component" value="Unassembled WGS sequence"/>
</dbReference>
<comment type="similarity">
    <text evidence="2">Belongs to the ABC-4 integral membrane protein family. LolC/E subfamily.</text>
</comment>
<feature type="transmembrane region" description="Helical" evidence="7">
    <location>
        <begin position="327"/>
        <end position="357"/>
    </location>
</feature>
<feature type="transmembrane region" description="Helical" evidence="7">
    <location>
        <begin position="281"/>
        <end position="306"/>
    </location>
</feature>
<dbReference type="Pfam" id="PF12704">
    <property type="entry name" value="MacB_PCD"/>
    <property type="match status" value="1"/>
</dbReference>
<dbReference type="AlphaFoldDB" id="A0A9D9H707"/>
<dbReference type="EMBL" id="JADIMW010000011">
    <property type="protein sequence ID" value="MBO8437512.1"/>
    <property type="molecule type" value="Genomic_DNA"/>
</dbReference>
<accession>A0A9D9H707</accession>
<evidence type="ECO:0000256" key="7">
    <source>
        <dbReference type="SAM" id="Phobius"/>
    </source>
</evidence>
<gene>
    <name evidence="10" type="ORF">IAC54_01255</name>
</gene>
<dbReference type="InterPro" id="IPR051447">
    <property type="entry name" value="Lipoprotein-release_system"/>
</dbReference>
<evidence type="ECO:0000256" key="5">
    <source>
        <dbReference type="ARBA" id="ARBA00022989"/>
    </source>
</evidence>
<evidence type="ECO:0000313" key="10">
    <source>
        <dbReference type="EMBL" id="MBO8437512.1"/>
    </source>
</evidence>
<feature type="domain" description="ABC3 transporter permease C-terminal" evidence="8">
    <location>
        <begin position="282"/>
        <end position="408"/>
    </location>
</feature>
<evidence type="ECO:0000256" key="3">
    <source>
        <dbReference type="ARBA" id="ARBA00022475"/>
    </source>
</evidence>
<keyword evidence="6 7" id="KW-0472">Membrane</keyword>
<evidence type="ECO:0000259" key="8">
    <source>
        <dbReference type="Pfam" id="PF02687"/>
    </source>
</evidence>
<feature type="transmembrane region" description="Helical" evidence="7">
    <location>
        <begin position="28"/>
        <end position="50"/>
    </location>
</feature>
<feature type="domain" description="MacB-like periplasmic core" evidence="9">
    <location>
        <begin position="28"/>
        <end position="234"/>
    </location>
</feature>
<name>A0A9D9H707_9BACT</name>
<dbReference type="Pfam" id="PF02687">
    <property type="entry name" value="FtsX"/>
    <property type="match status" value="1"/>
</dbReference>
<dbReference type="PANTHER" id="PTHR30489">
    <property type="entry name" value="LIPOPROTEIN-RELEASING SYSTEM TRANSMEMBRANE PROTEIN LOLE"/>
    <property type="match status" value="1"/>
</dbReference>
<keyword evidence="4 7" id="KW-0812">Transmembrane</keyword>
<keyword evidence="3" id="KW-1003">Cell membrane</keyword>
<dbReference type="GO" id="GO:0098797">
    <property type="term" value="C:plasma membrane protein complex"/>
    <property type="evidence" value="ECO:0007669"/>
    <property type="project" value="TreeGrafter"/>
</dbReference>
<keyword evidence="5 7" id="KW-1133">Transmembrane helix</keyword>
<evidence type="ECO:0000256" key="1">
    <source>
        <dbReference type="ARBA" id="ARBA00004651"/>
    </source>
</evidence>
<protein>
    <submittedName>
        <fullName evidence="10">ABC transporter permease</fullName>
    </submittedName>
</protein>
<reference evidence="10" key="2">
    <citation type="journal article" date="2021" name="PeerJ">
        <title>Extensive microbial diversity within the chicken gut microbiome revealed by metagenomics and culture.</title>
        <authorList>
            <person name="Gilroy R."/>
            <person name="Ravi A."/>
            <person name="Getino M."/>
            <person name="Pursley I."/>
            <person name="Horton D.L."/>
            <person name="Alikhan N.F."/>
            <person name="Baker D."/>
            <person name="Gharbi K."/>
            <person name="Hall N."/>
            <person name="Watson M."/>
            <person name="Adriaenssens E.M."/>
            <person name="Foster-Nyarko E."/>
            <person name="Jarju S."/>
            <person name="Secka A."/>
            <person name="Antonio M."/>
            <person name="Oren A."/>
            <person name="Chaudhuri R.R."/>
            <person name="La Ragione R."/>
            <person name="Hildebrand F."/>
            <person name="Pallen M.J."/>
        </authorList>
    </citation>
    <scope>NUCLEOTIDE SEQUENCE</scope>
    <source>
        <strain evidence="10">G3-4614</strain>
    </source>
</reference>
<evidence type="ECO:0000313" key="11">
    <source>
        <dbReference type="Proteomes" id="UP000823636"/>
    </source>
</evidence>
<comment type="caution">
    <text evidence="10">The sequence shown here is derived from an EMBL/GenBank/DDBJ whole genome shotgun (WGS) entry which is preliminary data.</text>
</comment>
<dbReference type="GO" id="GO:0044874">
    <property type="term" value="P:lipoprotein localization to outer membrane"/>
    <property type="evidence" value="ECO:0007669"/>
    <property type="project" value="TreeGrafter"/>
</dbReference>
<proteinExistence type="inferred from homology"/>